<dbReference type="SUPFAM" id="SSF54001">
    <property type="entry name" value="Cysteine proteinases"/>
    <property type="match status" value="1"/>
</dbReference>
<dbReference type="GO" id="GO:0061136">
    <property type="term" value="P:regulation of proteasomal protein catabolic process"/>
    <property type="evidence" value="ECO:0007669"/>
    <property type="project" value="TreeGrafter"/>
</dbReference>
<evidence type="ECO:0000256" key="7">
    <source>
        <dbReference type="RuleBase" id="RU366025"/>
    </source>
</evidence>
<evidence type="ECO:0000256" key="6">
    <source>
        <dbReference type="ARBA" id="ARBA00022807"/>
    </source>
</evidence>
<evidence type="ECO:0000256" key="8">
    <source>
        <dbReference type="SAM" id="MobiDB-lite"/>
    </source>
</evidence>
<dbReference type="STRING" id="334426.A0A0R3PKM9"/>
<dbReference type="EC" id="3.4.19.12" evidence="7"/>
<dbReference type="InterPro" id="IPR044635">
    <property type="entry name" value="UBP14-like"/>
</dbReference>
<dbReference type="PROSITE" id="PS50053">
    <property type="entry name" value="UBIQUITIN_2"/>
    <property type="match status" value="1"/>
</dbReference>
<dbReference type="OMA" id="FKSDAEY"/>
<dbReference type="SMART" id="SM00213">
    <property type="entry name" value="UBQ"/>
    <property type="match status" value="1"/>
</dbReference>
<dbReference type="PROSITE" id="PS50235">
    <property type="entry name" value="USP_3"/>
    <property type="match status" value="1"/>
</dbReference>
<evidence type="ECO:0000313" key="11">
    <source>
        <dbReference type="EMBL" id="VDM56759.1"/>
    </source>
</evidence>
<protein>
    <recommendedName>
        <fullName evidence="7">Ubiquitin carboxyl-terminal hydrolase</fullName>
        <ecNumber evidence="7">3.4.19.12</ecNumber>
    </recommendedName>
</protein>
<dbReference type="AlphaFoldDB" id="A0A0R3PKM9"/>
<accession>A0A0R3PKM9</accession>
<dbReference type="InterPro" id="IPR018200">
    <property type="entry name" value="USP_CS"/>
</dbReference>
<keyword evidence="5 7" id="KW-0378">Hydrolase</keyword>
<organism evidence="13">
    <name type="scientific">Angiostrongylus costaricensis</name>
    <name type="common">Nematode worm</name>
    <dbReference type="NCBI Taxonomy" id="334426"/>
    <lineage>
        <taxon>Eukaryota</taxon>
        <taxon>Metazoa</taxon>
        <taxon>Ecdysozoa</taxon>
        <taxon>Nematoda</taxon>
        <taxon>Chromadorea</taxon>
        <taxon>Rhabditida</taxon>
        <taxon>Rhabditina</taxon>
        <taxon>Rhabditomorpha</taxon>
        <taxon>Strongyloidea</taxon>
        <taxon>Metastrongylidae</taxon>
        <taxon>Angiostrongylus</taxon>
    </lineage>
</organism>
<dbReference type="Proteomes" id="UP000267027">
    <property type="component" value="Unassembled WGS sequence"/>
</dbReference>
<sequence>MPNVNVKWGKEKYSVLLDFDESPLVFKSQLFALTGVPPDRQKVVIKGRTLNDDTWNGITVVEGAMIMMMGSADAVPPPPKTEQEEERNDSVRSDSNTIRLPNGLKNLGNTCYMNSVLQSFKTIPELKDGLGRFNQGIQNPDANQRMVMAVKSVYEMLDNPRRIDEPLVPFFMLQALHSILPQFSSRDEHGHLEQQDANECFSEIQRMLLNALSANKEHIGMDIREFFRGRYQVRQKCLECEDEPVQSTTEEFYQLSCFLSPEVRYIQSGIKEKLSGEIEKTSAILGRNAKWERNVNAKILKDVKFPMILDLHDICTPDLQEKLIPQRDAVKKEEDAKIERMRKQKVDGADPKIVKDDGIPLPFSFPDDEGSNNSGFYELKAVITHKGRSSNSGHYVAWVRMDEDKWAMCDDDHVTSVTSDQILKLSGGGDWHCAYVLLYGPRIVKEYPELKDGKENIVEQAKETEGMKTN</sequence>
<evidence type="ECO:0000256" key="1">
    <source>
        <dbReference type="ARBA" id="ARBA00000707"/>
    </source>
</evidence>
<dbReference type="Pfam" id="PF00443">
    <property type="entry name" value="UCH"/>
    <property type="match status" value="1"/>
</dbReference>
<evidence type="ECO:0000256" key="2">
    <source>
        <dbReference type="ARBA" id="ARBA00008739"/>
    </source>
</evidence>
<dbReference type="GO" id="GO:0070628">
    <property type="term" value="F:proteasome binding"/>
    <property type="evidence" value="ECO:0007669"/>
    <property type="project" value="TreeGrafter"/>
</dbReference>
<keyword evidence="12" id="KW-1185">Reference proteome</keyword>
<gene>
    <name evidence="11" type="ORF">ACOC_LOCUS5174</name>
</gene>
<dbReference type="GO" id="GO:0016579">
    <property type="term" value="P:protein deubiquitination"/>
    <property type="evidence" value="ECO:0007669"/>
    <property type="project" value="InterPro"/>
</dbReference>
<dbReference type="InterPro" id="IPR019954">
    <property type="entry name" value="Ubiquitin_CS"/>
</dbReference>
<dbReference type="PANTHER" id="PTHR43982">
    <property type="entry name" value="UBIQUITIN CARBOXYL-TERMINAL HYDROLASE"/>
    <property type="match status" value="1"/>
</dbReference>
<dbReference type="EMBL" id="UYYA01003853">
    <property type="protein sequence ID" value="VDM56759.1"/>
    <property type="molecule type" value="Genomic_DNA"/>
</dbReference>
<dbReference type="Gene3D" id="3.10.20.90">
    <property type="entry name" value="Phosphatidylinositol 3-kinase Catalytic Subunit, Chain A, domain 1"/>
    <property type="match status" value="1"/>
</dbReference>
<dbReference type="Pfam" id="PF00240">
    <property type="entry name" value="ubiquitin"/>
    <property type="match status" value="1"/>
</dbReference>
<evidence type="ECO:0000259" key="10">
    <source>
        <dbReference type="PROSITE" id="PS50235"/>
    </source>
</evidence>
<comment type="catalytic activity">
    <reaction evidence="1 7">
        <text>Thiol-dependent hydrolysis of ester, thioester, amide, peptide and isopeptide bonds formed by the C-terminal Gly of ubiquitin (a 76-residue protein attached to proteins as an intracellular targeting signal).</text>
        <dbReference type="EC" id="3.4.19.12"/>
    </reaction>
</comment>
<dbReference type="PROSITE" id="PS00973">
    <property type="entry name" value="USP_2"/>
    <property type="match status" value="1"/>
</dbReference>
<reference evidence="11 12" key="2">
    <citation type="submission" date="2018-11" db="EMBL/GenBank/DDBJ databases">
        <authorList>
            <consortium name="Pathogen Informatics"/>
        </authorList>
    </citation>
    <scope>NUCLEOTIDE SEQUENCE [LARGE SCALE GENOMIC DNA]</scope>
    <source>
        <strain evidence="11 12">Costa Rica</strain>
    </source>
</reference>
<feature type="domain" description="USP" evidence="10">
    <location>
        <begin position="102"/>
        <end position="442"/>
    </location>
</feature>
<dbReference type="InterPro" id="IPR038765">
    <property type="entry name" value="Papain-like_cys_pep_sf"/>
</dbReference>
<dbReference type="InterPro" id="IPR001394">
    <property type="entry name" value="Peptidase_C19_UCH"/>
</dbReference>
<keyword evidence="6 7" id="KW-0788">Thiol protease</keyword>
<name>A0A0R3PKM9_ANGCS</name>
<dbReference type="OrthoDB" id="333239at2759"/>
<feature type="domain" description="Ubiquitin-like" evidence="9">
    <location>
        <begin position="2"/>
        <end position="69"/>
    </location>
</feature>
<evidence type="ECO:0000313" key="13">
    <source>
        <dbReference type="WBParaSite" id="ACOC_0000517301-mRNA-1"/>
    </source>
</evidence>
<dbReference type="GO" id="GO:0043161">
    <property type="term" value="P:proteasome-mediated ubiquitin-dependent protein catabolic process"/>
    <property type="evidence" value="ECO:0007669"/>
    <property type="project" value="InterPro"/>
</dbReference>
<dbReference type="InterPro" id="IPR028889">
    <property type="entry name" value="USP"/>
</dbReference>
<feature type="region of interest" description="Disordered" evidence="8">
    <location>
        <begin position="71"/>
        <end position="99"/>
    </location>
</feature>
<evidence type="ECO:0000313" key="12">
    <source>
        <dbReference type="Proteomes" id="UP000267027"/>
    </source>
</evidence>
<evidence type="ECO:0000259" key="9">
    <source>
        <dbReference type="PROSITE" id="PS50053"/>
    </source>
</evidence>
<dbReference type="Gene3D" id="3.90.70.10">
    <property type="entry name" value="Cysteine proteinases"/>
    <property type="match status" value="1"/>
</dbReference>
<dbReference type="PANTHER" id="PTHR43982:SF1">
    <property type="entry name" value="UBIQUITIN CARBOXYL-TERMINAL HYDROLASE 14"/>
    <property type="match status" value="1"/>
</dbReference>
<dbReference type="InterPro" id="IPR029071">
    <property type="entry name" value="Ubiquitin-like_domsf"/>
</dbReference>
<dbReference type="GO" id="GO:0004843">
    <property type="term" value="F:cysteine-type deubiquitinase activity"/>
    <property type="evidence" value="ECO:0007669"/>
    <property type="project" value="UniProtKB-UniRule"/>
</dbReference>
<dbReference type="CDD" id="cd16104">
    <property type="entry name" value="Ubl_USP14_like"/>
    <property type="match status" value="1"/>
</dbReference>
<keyword evidence="3 7" id="KW-0645">Protease</keyword>
<comment type="similarity">
    <text evidence="2">Belongs to the peptidase C19 family. USP14/UBP6 subfamily.</text>
</comment>
<proteinExistence type="inferred from homology"/>
<dbReference type="PROSITE" id="PS00299">
    <property type="entry name" value="UBIQUITIN_1"/>
    <property type="match status" value="1"/>
</dbReference>
<reference evidence="13" key="1">
    <citation type="submission" date="2017-02" db="UniProtKB">
        <authorList>
            <consortium name="WormBaseParasite"/>
        </authorList>
    </citation>
    <scope>IDENTIFICATION</scope>
</reference>
<evidence type="ECO:0000256" key="5">
    <source>
        <dbReference type="ARBA" id="ARBA00022801"/>
    </source>
</evidence>
<evidence type="ECO:0000256" key="3">
    <source>
        <dbReference type="ARBA" id="ARBA00022670"/>
    </source>
</evidence>
<dbReference type="WBParaSite" id="ACOC_0000517301-mRNA-1">
    <property type="protein sequence ID" value="ACOC_0000517301-mRNA-1"/>
    <property type="gene ID" value="ACOC_0000517301"/>
</dbReference>
<keyword evidence="4 7" id="KW-0833">Ubl conjugation pathway</keyword>
<evidence type="ECO:0000256" key="4">
    <source>
        <dbReference type="ARBA" id="ARBA00022786"/>
    </source>
</evidence>
<dbReference type="PROSITE" id="PS00972">
    <property type="entry name" value="USP_1"/>
    <property type="match status" value="1"/>
</dbReference>
<dbReference type="SUPFAM" id="SSF54236">
    <property type="entry name" value="Ubiquitin-like"/>
    <property type="match status" value="1"/>
</dbReference>
<dbReference type="InterPro" id="IPR000626">
    <property type="entry name" value="Ubiquitin-like_dom"/>
</dbReference>